<proteinExistence type="predicted"/>
<accession>A0ABW3DHU6</accession>
<keyword evidence="2" id="KW-0547">Nucleotide-binding</keyword>
<evidence type="ECO:0000256" key="1">
    <source>
        <dbReference type="ARBA" id="ARBA00022679"/>
    </source>
</evidence>
<evidence type="ECO:0000256" key="2">
    <source>
        <dbReference type="ARBA" id="ARBA00022741"/>
    </source>
</evidence>
<dbReference type="EMBL" id="JBHTIU010000100">
    <property type="protein sequence ID" value="MFD0872087.1"/>
    <property type="molecule type" value="Genomic_DNA"/>
</dbReference>
<evidence type="ECO:0000256" key="3">
    <source>
        <dbReference type="ARBA" id="ARBA00022777"/>
    </source>
</evidence>
<gene>
    <name evidence="5" type="primary">steA</name>
    <name evidence="5" type="ORF">ACFQ03_23500</name>
</gene>
<sequence length="343" mass="37040">MAVVAEDTAGIVIKGRIKAGRRTKTLLPFLKQGMIALLQHSNLDVTTAETIARAGVSAVINAGKFITGDFPAGGANVLLQAGIPMYEISPQQYDRFNDGQEVCITGPMIRTDDFLIPCRKLNEDGLREAYVRSLNDYPDLCYQFVTNSLIFADMDKEWLFEPGKPLRLRTSLQGKEVLAVIRGPHHEDDLEALEPYIAASRPILIGVDGGADALLHCGYTPNIIIGDMDSVSDRALCCGAEIVVHAYTDGRAPGLQKTALYGLSAQVWKCRGTSEDAALLLAYEQGADKIVAVGTHTGILDFLGKGRKGMGSSLLVRMMLGDKLIDAKGYSRLTRSIIAGALQ</sequence>
<dbReference type="Proteomes" id="UP001597120">
    <property type="component" value="Unassembled WGS sequence"/>
</dbReference>
<keyword evidence="3" id="KW-0418">Kinase</keyword>
<dbReference type="Gene3D" id="3.40.50.10240">
    <property type="entry name" value="Thiamin pyrophosphokinase, catalytic domain"/>
    <property type="match status" value="1"/>
</dbReference>
<keyword evidence="6" id="KW-1185">Reference proteome</keyword>
<name>A0ABW3DHU6_9BACL</name>
<comment type="caution">
    <text evidence="5">The sequence shown here is derived from an EMBL/GenBank/DDBJ whole genome shotgun (WGS) entry which is preliminary data.</text>
</comment>
<reference evidence="6" key="1">
    <citation type="journal article" date="2019" name="Int. J. Syst. Evol. Microbiol.">
        <title>The Global Catalogue of Microorganisms (GCM) 10K type strain sequencing project: providing services to taxonomists for standard genome sequencing and annotation.</title>
        <authorList>
            <consortium name="The Broad Institute Genomics Platform"/>
            <consortium name="The Broad Institute Genome Sequencing Center for Infectious Disease"/>
            <person name="Wu L."/>
            <person name="Ma J."/>
        </authorList>
    </citation>
    <scope>NUCLEOTIDE SEQUENCE [LARGE SCALE GENOMIC DNA]</scope>
    <source>
        <strain evidence="6">CCUG 57263</strain>
    </source>
</reference>
<evidence type="ECO:0000313" key="6">
    <source>
        <dbReference type="Proteomes" id="UP001597120"/>
    </source>
</evidence>
<evidence type="ECO:0000256" key="4">
    <source>
        <dbReference type="ARBA" id="ARBA00022840"/>
    </source>
</evidence>
<keyword evidence="1" id="KW-0808">Transferase</keyword>
<evidence type="ECO:0000313" key="5">
    <source>
        <dbReference type="EMBL" id="MFD0872087.1"/>
    </source>
</evidence>
<dbReference type="NCBIfam" id="NF040608">
    <property type="entry name" value="division_SteA"/>
    <property type="match status" value="1"/>
</dbReference>
<organism evidence="5 6">
    <name type="scientific">Paenibacillus residui</name>
    <dbReference type="NCBI Taxonomy" id="629724"/>
    <lineage>
        <taxon>Bacteria</taxon>
        <taxon>Bacillati</taxon>
        <taxon>Bacillota</taxon>
        <taxon>Bacilli</taxon>
        <taxon>Bacillales</taxon>
        <taxon>Paenibacillaceae</taxon>
        <taxon>Paenibacillus</taxon>
    </lineage>
</organism>
<dbReference type="SUPFAM" id="SSF63999">
    <property type="entry name" value="Thiamin pyrophosphokinase, catalytic domain"/>
    <property type="match status" value="1"/>
</dbReference>
<keyword evidence="4" id="KW-0067">ATP-binding</keyword>
<protein>
    <submittedName>
        <fullName evidence="5">Cytokinetic ring protein SteA</fullName>
    </submittedName>
</protein>
<dbReference type="InterPro" id="IPR047795">
    <property type="entry name" value="Put_SteA-like"/>
</dbReference>
<dbReference type="InterPro" id="IPR036759">
    <property type="entry name" value="TPK_catalytic_sf"/>
</dbReference>
<dbReference type="RefSeq" id="WP_379291364.1">
    <property type="nucleotide sequence ID" value="NZ_JBHTIU010000100.1"/>
</dbReference>